<dbReference type="PRINTS" id="PR00837">
    <property type="entry name" value="V5TPXLIKE"/>
</dbReference>
<feature type="domain" description="SCP" evidence="2">
    <location>
        <begin position="217"/>
        <end position="355"/>
    </location>
</feature>
<gene>
    <name evidence="3" type="ORF">FSP39_012596</name>
</gene>
<feature type="region of interest" description="Disordered" evidence="1">
    <location>
        <begin position="147"/>
        <end position="216"/>
    </location>
</feature>
<dbReference type="GO" id="GO:0005576">
    <property type="term" value="C:extracellular region"/>
    <property type="evidence" value="ECO:0007669"/>
    <property type="project" value="InterPro"/>
</dbReference>
<evidence type="ECO:0000256" key="1">
    <source>
        <dbReference type="SAM" id="MobiDB-lite"/>
    </source>
</evidence>
<dbReference type="PROSITE" id="PS01009">
    <property type="entry name" value="CRISP_1"/>
    <property type="match status" value="2"/>
</dbReference>
<evidence type="ECO:0000259" key="2">
    <source>
        <dbReference type="SMART" id="SM00198"/>
    </source>
</evidence>
<name>A0AA88XLC2_PINIB</name>
<evidence type="ECO:0000313" key="3">
    <source>
        <dbReference type="EMBL" id="KAK3087934.1"/>
    </source>
</evidence>
<dbReference type="InterPro" id="IPR014044">
    <property type="entry name" value="CAP_dom"/>
</dbReference>
<organism evidence="3 4">
    <name type="scientific">Pinctada imbricata</name>
    <name type="common">Atlantic pearl-oyster</name>
    <name type="synonym">Pinctada martensii</name>
    <dbReference type="NCBI Taxonomy" id="66713"/>
    <lineage>
        <taxon>Eukaryota</taxon>
        <taxon>Metazoa</taxon>
        <taxon>Spiralia</taxon>
        <taxon>Lophotrochozoa</taxon>
        <taxon>Mollusca</taxon>
        <taxon>Bivalvia</taxon>
        <taxon>Autobranchia</taxon>
        <taxon>Pteriomorphia</taxon>
        <taxon>Pterioida</taxon>
        <taxon>Pterioidea</taxon>
        <taxon>Pteriidae</taxon>
        <taxon>Pinctada</taxon>
    </lineage>
</organism>
<accession>A0AA88XLC2</accession>
<dbReference type="Gene3D" id="3.40.33.10">
    <property type="entry name" value="CAP"/>
    <property type="match status" value="2"/>
</dbReference>
<dbReference type="InterPro" id="IPR002413">
    <property type="entry name" value="V5_allergen-like"/>
</dbReference>
<evidence type="ECO:0000313" key="4">
    <source>
        <dbReference type="Proteomes" id="UP001186944"/>
    </source>
</evidence>
<dbReference type="CDD" id="cd05382">
    <property type="entry name" value="CAP_GAPR1-like"/>
    <property type="match status" value="1"/>
</dbReference>
<keyword evidence="4" id="KW-1185">Reference proteome</keyword>
<reference evidence="3" key="1">
    <citation type="submission" date="2019-08" db="EMBL/GenBank/DDBJ databases">
        <title>The improved chromosome-level genome for the pearl oyster Pinctada fucata martensii using PacBio sequencing and Hi-C.</title>
        <authorList>
            <person name="Zheng Z."/>
        </authorList>
    </citation>
    <scope>NUCLEOTIDE SEQUENCE</scope>
    <source>
        <strain evidence="3">ZZ-2019</strain>
        <tissue evidence="3">Adductor muscle</tissue>
    </source>
</reference>
<dbReference type="InterPro" id="IPR018244">
    <property type="entry name" value="Allrgn_V5/Tpx1_CS"/>
</dbReference>
<dbReference type="FunFam" id="3.40.33.10:FF:000002">
    <property type="entry name" value="Golgi-associated plant pathogenesis-related protein 1"/>
    <property type="match status" value="1"/>
</dbReference>
<dbReference type="Pfam" id="PF00188">
    <property type="entry name" value="CAP"/>
    <property type="match status" value="2"/>
</dbReference>
<dbReference type="Proteomes" id="UP001186944">
    <property type="component" value="Unassembled WGS sequence"/>
</dbReference>
<sequence>MKWSSMLDSYSGDEVTEQWYSEIKQHQFGKEPRSLSSGHFTQVVWRGTQEIGVGKSQSSDGKIIVVANYRPAGNILGQFADNVLPPNAEGGKFTSRANIGQPKLGRDLKLKSEKTIPQRQHGSGANKVTKTVVEETIIKADGTKVTNRKETVTQGDSGGSNDSRGAMSLFEDKKKDKDKGGAFSFFKSKDKDKKRRGSSSSSDSSPERSKKPQKIKDFIDDCVKVHNTYRKKHGVDPLKHAKDLSEFAQKWADHLAATNSFQHSDCNHKGDRLGENIACKWSSGGGDYTGQEVCDQWYSEIKKHDFGTEPRSLGSGHFTQMVWKTSKEIGVGKAKTSGGKVIVVASYRPAGNLVGSFKENVPKPK</sequence>
<dbReference type="AlphaFoldDB" id="A0AA88XLC2"/>
<feature type="compositionally biased region" description="Basic and acidic residues" evidence="1">
    <location>
        <begin position="205"/>
        <end position="216"/>
    </location>
</feature>
<protein>
    <recommendedName>
        <fullName evidence="2">SCP domain-containing protein</fullName>
    </recommendedName>
</protein>
<dbReference type="InterPro" id="IPR001283">
    <property type="entry name" value="CRISP-related"/>
</dbReference>
<dbReference type="InterPro" id="IPR034113">
    <property type="entry name" value="SCP_GAPR1-like"/>
</dbReference>
<feature type="compositionally biased region" description="Basic and acidic residues" evidence="1">
    <location>
        <begin position="170"/>
        <end position="180"/>
    </location>
</feature>
<dbReference type="InterPro" id="IPR035940">
    <property type="entry name" value="CAP_sf"/>
</dbReference>
<dbReference type="EMBL" id="VSWD01000011">
    <property type="protein sequence ID" value="KAK3087934.1"/>
    <property type="molecule type" value="Genomic_DNA"/>
</dbReference>
<dbReference type="SMART" id="SM00198">
    <property type="entry name" value="SCP"/>
    <property type="match status" value="1"/>
</dbReference>
<dbReference type="PRINTS" id="PR00838">
    <property type="entry name" value="V5ALLERGEN"/>
</dbReference>
<feature type="compositionally biased region" description="Polar residues" evidence="1">
    <location>
        <begin position="152"/>
        <end position="163"/>
    </location>
</feature>
<proteinExistence type="predicted"/>
<comment type="caution">
    <text evidence="3">The sequence shown here is derived from an EMBL/GenBank/DDBJ whole genome shotgun (WGS) entry which is preliminary data.</text>
</comment>
<dbReference type="SUPFAM" id="SSF55797">
    <property type="entry name" value="PR-1-like"/>
    <property type="match status" value="2"/>
</dbReference>
<dbReference type="PANTHER" id="PTHR10334">
    <property type="entry name" value="CYSTEINE-RICH SECRETORY PROTEIN-RELATED"/>
    <property type="match status" value="1"/>
</dbReference>